<feature type="non-terminal residue" evidence="2">
    <location>
        <position position="1"/>
    </location>
</feature>
<gene>
    <name evidence="2" type="ORF">UX79_C0005G0017</name>
</gene>
<reference evidence="2 3" key="1">
    <citation type="journal article" date="2015" name="Nature">
        <title>rRNA introns, odd ribosomes, and small enigmatic genomes across a large radiation of phyla.</title>
        <authorList>
            <person name="Brown C.T."/>
            <person name="Hug L.A."/>
            <person name="Thomas B.C."/>
            <person name="Sharon I."/>
            <person name="Castelle C.J."/>
            <person name="Singh A."/>
            <person name="Wilkins M.J."/>
            <person name="Williams K.H."/>
            <person name="Banfield J.F."/>
        </authorList>
    </citation>
    <scope>NUCLEOTIDE SEQUENCE [LARGE SCALE GENOMIC DNA]</scope>
</reference>
<feature type="domain" description="UVR" evidence="1">
    <location>
        <begin position="54"/>
        <end position="89"/>
    </location>
</feature>
<accession>A0A0G1UJ84</accession>
<comment type="caution">
    <text evidence="2">The sequence shown here is derived from an EMBL/GenBank/DDBJ whole genome shotgun (WGS) entry which is preliminary data.</text>
</comment>
<evidence type="ECO:0000259" key="1">
    <source>
        <dbReference type="PROSITE" id="PS50151"/>
    </source>
</evidence>
<dbReference type="Pfam" id="PF02151">
    <property type="entry name" value="UVR"/>
    <property type="match status" value="1"/>
</dbReference>
<dbReference type="EMBL" id="LCNN01000005">
    <property type="protein sequence ID" value="KKU57775.1"/>
    <property type="molecule type" value="Genomic_DNA"/>
</dbReference>
<name>A0A0G1UJ84_UNCKA</name>
<dbReference type="PROSITE" id="PS50151">
    <property type="entry name" value="UVR"/>
    <property type="match status" value="1"/>
</dbReference>
<evidence type="ECO:0000313" key="2">
    <source>
        <dbReference type="EMBL" id="KKU57775.1"/>
    </source>
</evidence>
<organism evidence="2 3">
    <name type="scientific">candidate division WWE3 bacterium GW2011_GWB1_47_11</name>
    <dbReference type="NCBI Taxonomy" id="1619117"/>
    <lineage>
        <taxon>Bacteria</taxon>
        <taxon>Katanobacteria</taxon>
    </lineage>
</organism>
<dbReference type="AlphaFoldDB" id="A0A0G1UJ84"/>
<dbReference type="InterPro" id="IPR001943">
    <property type="entry name" value="UVR_dom"/>
</dbReference>
<evidence type="ECO:0000313" key="3">
    <source>
        <dbReference type="Proteomes" id="UP000034684"/>
    </source>
</evidence>
<dbReference type="Gene3D" id="4.10.860.10">
    <property type="entry name" value="UVR domain"/>
    <property type="match status" value="1"/>
</dbReference>
<dbReference type="SUPFAM" id="SSF46600">
    <property type="entry name" value="C-terminal UvrC-binding domain of UvrB"/>
    <property type="match status" value="1"/>
</dbReference>
<protein>
    <submittedName>
        <fullName evidence="2">UvrABC system protein B</fullName>
    </submittedName>
</protein>
<dbReference type="InterPro" id="IPR036876">
    <property type="entry name" value="UVR_dom_sf"/>
</dbReference>
<sequence>AIQVEYNKLHKITPQKISKPIREKLIDEIIEEKAKGQHGLDDVDYAQLPPPQLKRELKRLTEMMKYEAELLNFEKAAALRDKLREVKKYEA</sequence>
<dbReference type="Proteomes" id="UP000034684">
    <property type="component" value="Unassembled WGS sequence"/>
</dbReference>
<proteinExistence type="predicted"/>